<accession>A0A9W6VEW5</accession>
<gene>
    <name evidence="2" type="ORF">Atai01_55370</name>
</gene>
<comment type="caution">
    <text evidence="2">The sequence shown here is derived from an EMBL/GenBank/DDBJ whole genome shotgun (WGS) entry which is preliminary data.</text>
</comment>
<dbReference type="InterPro" id="IPR001173">
    <property type="entry name" value="Glyco_trans_2-like"/>
</dbReference>
<keyword evidence="3" id="KW-1185">Reference proteome</keyword>
<dbReference type="EMBL" id="BSTI01000013">
    <property type="protein sequence ID" value="GLY68918.1"/>
    <property type="molecule type" value="Genomic_DNA"/>
</dbReference>
<dbReference type="SUPFAM" id="SSF53448">
    <property type="entry name" value="Nucleotide-diphospho-sugar transferases"/>
    <property type="match status" value="1"/>
</dbReference>
<dbReference type="PANTHER" id="PTHR22916:SF3">
    <property type="entry name" value="UDP-GLCNAC:BETAGAL BETA-1,3-N-ACETYLGLUCOSAMINYLTRANSFERASE-LIKE PROTEIN 1"/>
    <property type="match status" value="1"/>
</dbReference>
<feature type="domain" description="Glycosyltransferase 2-like" evidence="1">
    <location>
        <begin position="6"/>
        <end position="175"/>
    </location>
</feature>
<protein>
    <submittedName>
        <fullName evidence="2">Glycosyl hydrolase</fullName>
    </submittedName>
</protein>
<dbReference type="GO" id="GO:0016758">
    <property type="term" value="F:hexosyltransferase activity"/>
    <property type="evidence" value="ECO:0007669"/>
    <property type="project" value="UniProtKB-ARBA"/>
</dbReference>
<dbReference type="PANTHER" id="PTHR22916">
    <property type="entry name" value="GLYCOSYLTRANSFERASE"/>
    <property type="match status" value="1"/>
</dbReference>
<reference evidence="2" key="1">
    <citation type="submission" date="2023-03" db="EMBL/GenBank/DDBJ databases">
        <title>Amycolatopsis taiwanensis NBRC 103393.</title>
        <authorList>
            <person name="Ichikawa N."/>
            <person name="Sato H."/>
            <person name="Tonouchi N."/>
        </authorList>
    </citation>
    <scope>NUCLEOTIDE SEQUENCE</scope>
    <source>
        <strain evidence="2">NBRC 103393</strain>
    </source>
</reference>
<dbReference type="Proteomes" id="UP001165136">
    <property type="component" value="Unassembled WGS sequence"/>
</dbReference>
<name>A0A9W6VEW5_9PSEU</name>
<evidence type="ECO:0000259" key="1">
    <source>
        <dbReference type="Pfam" id="PF00535"/>
    </source>
</evidence>
<sequence>MSPSVSVCIPAYQAGEYLAATINSVLRQTFEDFELLVLDNASTDATPDILRGFTDPRLRVLRNPEVLPVAANWNRVISKSAAPLVKLVCADDLLHPRCLERQHAVLAGDRSLALVCSRRDLVNEQARPIARNRGLRGLLGRHDSRTVIRKIVRHGGNPLGEPAGALFRREHFDAVGGFDGRWRFPLDLHLWIRLLEHGDFYGMPESLAAFRIGRGSLSAQAQRAEYAEQRSLTERTATAPQWTVPRVDRMVGAARAPGARLRRQAAFLLARRQAEHRATGG</sequence>
<dbReference type="AlphaFoldDB" id="A0A9W6VEW5"/>
<dbReference type="Pfam" id="PF00535">
    <property type="entry name" value="Glycos_transf_2"/>
    <property type="match status" value="1"/>
</dbReference>
<dbReference type="CDD" id="cd00761">
    <property type="entry name" value="Glyco_tranf_GTA_type"/>
    <property type="match status" value="1"/>
</dbReference>
<dbReference type="RefSeq" id="WP_285488686.1">
    <property type="nucleotide sequence ID" value="NZ_BSTI01000013.1"/>
</dbReference>
<dbReference type="Gene3D" id="3.90.550.10">
    <property type="entry name" value="Spore Coat Polysaccharide Biosynthesis Protein SpsA, Chain A"/>
    <property type="match status" value="1"/>
</dbReference>
<keyword evidence="2" id="KW-0378">Hydrolase</keyword>
<proteinExistence type="predicted"/>
<evidence type="ECO:0000313" key="3">
    <source>
        <dbReference type="Proteomes" id="UP001165136"/>
    </source>
</evidence>
<dbReference type="GO" id="GO:0016787">
    <property type="term" value="F:hydrolase activity"/>
    <property type="evidence" value="ECO:0007669"/>
    <property type="project" value="UniProtKB-KW"/>
</dbReference>
<dbReference type="InterPro" id="IPR029044">
    <property type="entry name" value="Nucleotide-diphossugar_trans"/>
</dbReference>
<evidence type="ECO:0000313" key="2">
    <source>
        <dbReference type="EMBL" id="GLY68918.1"/>
    </source>
</evidence>
<organism evidence="2 3">
    <name type="scientific">Amycolatopsis taiwanensis</name>
    <dbReference type="NCBI Taxonomy" id="342230"/>
    <lineage>
        <taxon>Bacteria</taxon>
        <taxon>Bacillati</taxon>
        <taxon>Actinomycetota</taxon>
        <taxon>Actinomycetes</taxon>
        <taxon>Pseudonocardiales</taxon>
        <taxon>Pseudonocardiaceae</taxon>
        <taxon>Amycolatopsis</taxon>
    </lineage>
</organism>